<sequence>MKKINDFDKVQEVTSGAFPRIPDGAYIVGVKKVEDVPDKEFLRMELDICKGEYKNFWQKQYDADKRDPKYWPRDGVLVRSYKQQALGFFKGFITAVTKSNKNFTWNWNEQDLKNKVFGICIGTEEYQKNNGNIGTRPYIASVHSVEAIEKGDFTIPALKTLDPNKVANAKKEENFVDPFSDSPAQTETTAPEANPFDDSDENPFS</sequence>
<feature type="region of interest" description="Disordered" evidence="1">
    <location>
        <begin position="171"/>
        <end position="205"/>
    </location>
</feature>
<organism evidence="2">
    <name type="scientific">Siphoviridae sp. ctrCN24</name>
    <dbReference type="NCBI Taxonomy" id="2827953"/>
    <lineage>
        <taxon>Viruses</taxon>
        <taxon>Duplodnaviria</taxon>
        <taxon>Heunggongvirae</taxon>
        <taxon>Uroviricota</taxon>
        <taxon>Caudoviricetes</taxon>
    </lineage>
</organism>
<accession>A0A8S5SLN2</accession>
<evidence type="ECO:0000313" key="2">
    <source>
        <dbReference type="EMBL" id="DAF51474.1"/>
    </source>
</evidence>
<feature type="compositionally biased region" description="Acidic residues" evidence="1">
    <location>
        <begin position="195"/>
        <end position="205"/>
    </location>
</feature>
<reference evidence="2" key="1">
    <citation type="journal article" date="2021" name="Proc. Natl. Acad. Sci. U.S.A.">
        <title>A Catalog of Tens of Thousands of Viruses from Human Metagenomes Reveals Hidden Associations with Chronic Diseases.</title>
        <authorList>
            <person name="Tisza M.J."/>
            <person name="Buck C.B."/>
        </authorList>
    </citation>
    <scope>NUCLEOTIDE SEQUENCE</scope>
    <source>
        <strain evidence="2">CtrCN24</strain>
    </source>
</reference>
<protein>
    <submittedName>
        <fullName evidence="2">Uncharacterized protein</fullName>
    </submittedName>
</protein>
<evidence type="ECO:0000256" key="1">
    <source>
        <dbReference type="SAM" id="MobiDB-lite"/>
    </source>
</evidence>
<feature type="compositionally biased region" description="Polar residues" evidence="1">
    <location>
        <begin position="182"/>
        <end position="191"/>
    </location>
</feature>
<name>A0A8S5SLN2_9CAUD</name>
<dbReference type="EMBL" id="BK032616">
    <property type="protein sequence ID" value="DAF51474.1"/>
    <property type="molecule type" value="Genomic_DNA"/>
</dbReference>
<proteinExistence type="predicted"/>